<dbReference type="GO" id="GO:0000160">
    <property type="term" value="P:phosphorelay signal transduction system"/>
    <property type="evidence" value="ECO:0007669"/>
    <property type="project" value="InterPro"/>
</dbReference>
<dbReference type="GO" id="GO:0003677">
    <property type="term" value="F:DNA binding"/>
    <property type="evidence" value="ECO:0007669"/>
    <property type="project" value="UniProtKB-UniRule"/>
</dbReference>
<dbReference type="SUPFAM" id="SSF46894">
    <property type="entry name" value="C-terminal effector domain of the bipartite response regulators"/>
    <property type="match status" value="1"/>
</dbReference>
<evidence type="ECO:0000313" key="8">
    <source>
        <dbReference type="Proteomes" id="UP000295621"/>
    </source>
</evidence>
<keyword evidence="8" id="KW-1185">Reference proteome</keyword>
<dbReference type="InterPro" id="IPR005158">
    <property type="entry name" value="BTAD"/>
</dbReference>
<dbReference type="InterPro" id="IPR051677">
    <property type="entry name" value="AfsR-DnrI-RedD_regulator"/>
</dbReference>
<dbReference type="InterPro" id="IPR016032">
    <property type="entry name" value="Sig_transdc_resp-reg_C-effctor"/>
</dbReference>
<dbReference type="AlphaFoldDB" id="A0A4R4RTW8"/>
<comment type="similarity">
    <text evidence="1">Belongs to the AfsR/DnrI/RedD regulatory family.</text>
</comment>
<dbReference type="PROSITE" id="PS51755">
    <property type="entry name" value="OMPR_PHOB"/>
    <property type="match status" value="1"/>
</dbReference>
<keyword evidence="4" id="KW-0804">Transcription</keyword>
<dbReference type="InterPro" id="IPR011990">
    <property type="entry name" value="TPR-like_helical_dom_sf"/>
</dbReference>
<evidence type="ECO:0000256" key="2">
    <source>
        <dbReference type="ARBA" id="ARBA00023015"/>
    </source>
</evidence>
<dbReference type="PANTHER" id="PTHR35807">
    <property type="entry name" value="TRANSCRIPTIONAL REGULATOR REDD-RELATED"/>
    <property type="match status" value="1"/>
</dbReference>
<dbReference type="Gene3D" id="1.25.40.10">
    <property type="entry name" value="Tetratricopeptide repeat domain"/>
    <property type="match status" value="1"/>
</dbReference>
<accession>A0A4R4RTW8</accession>
<keyword evidence="2" id="KW-0805">Transcription regulation</keyword>
<feature type="domain" description="OmpR/PhoB-type" evidence="6">
    <location>
        <begin position="5"/>
        <end position="102"/>
    </location>
</feature>
<dbReference type="InterPro" id="IPR001867">
    <property type="entry name" value="OmpR/PhoB-type_DNA-bd"/>
</dbReference>
<comment type="caution">
    <text evidence="7">The sequence shown here is derived from an EMBL/GenBank/DDBJ whole genome shotgun (WGS) entry which is preliminary data.</text>
</comment>
<evidence type="ECO:0000256" key="1">
    <source>
        <dbReference type="ARBA" id="ARBA00005820"/>
    </source>
</evidence>
<reference evidence="7 8" key="1">
    <citation type="submission" date="2019-02" db="EMBL/GenBank/DDBJ databases">
        <title>Draft genome sequences of novel Actinobacteria.</title>
        <authorList>
            <person name="Sahin N."/>
            <person name="Ay H."/>
            <person name="Saygin H."/>
        </authorList>
    </citation>
    <scope>NUCLEOTIDE SEQUENCE [LARGE SCALE GENOMIC DNA]</scope>
    <source>
        <strain evidence="7 8">KC603</strain>
    </source>
</reference>
<gene>
    <name evidence="7" type="ORF">E1212_10195</name>
</gene>
<protein>
    <recommendedName>
        <fullName evidence="6">OmpR/PhoB-type domain-containing protein</fullName>
    </recommendedName>
</protein>
<dbReference type="SMART" id="SM00862">
    <property type="entry name" value="Trans_reg_C"/>
    <property type="match status" value="1"/>
</dbReference>
<evidence type="ECO:0000256" key="3">
    <source>
        <dbReference type="ARBA" id="ARBA00023125"/>
    </source>
</evidence>
<dbReference type="SMART" id="SM01043">
    <property type="entry name" value="BTAD"/>
    <property type="match status" value="1"/>
</dbReference>
<dbReference type="Gene3D" id="3.40.50.300">
    <property type="entry name" value="P-loop containing nucleotide triphosphate hydrolases"/>
    <property type="match status" value="1"/>
</dbReference>
<evidence type="ECO:0000259" key="6">
    <source>
        <dbReference type="PROSITE" id="PS51755"/>
    </source>
</evidence>
<sequence length="615" mass="64395">MAGGSGGGGVADELRFEVLGPVRAWRGDDEIALGSPQQRSLLAYLLLQHGTPVTTAQLVGALWDAAPPPAAVGMVRSYVSRLRRTLGSEIVASVAGGYAARPAAIDRTEFERLLGAARSARVAGDDAATATALRSALALWQGTPLAGVTADFAEFERVRLAELRLTALEDLAAADIGAGRLAEAAADLAELVAEEPLRERPRELLMLALYRSGRQADALAVFADVQRRLSDELGLYPGPDLRAMQRRILTADPSHDAPVAPAAPAAPAAEPQLPASFTGSVVRPCQLPPDLPAFVGRHDELAAAAAALTPSAGTVPVVGVDGLARIGKTTFAVHLGRGLPAFSDGHLFVDLGTSADPLAELLRGIGVPAGELPDSAGERATLWRTLSADRRLLVVLDDARDGEQVRSLLPGAGGAAVLVTARQRLYGLPVARWVTLGPLPDGDALALIERLVGADRLQAEPDAVRTLLTQAGGLPQVVQALGERVASRPDWTLAAAVERLHGPERGAPVRAPECSSIEDPYDTMLLGLVPEQTRAFLLLAVPEAPEITPALAAQVLGLPLAEASELVESLVDLHLLTATGPDTYAYPAPLRRFARNRARDSFGPARPVRIVEAIA</sequence>
<dbReference type="InterPro" id="IPR027417">
    <property type="entry name" value="P-loop_NTPase"/>
</dbReference>
<evidence type="ECO:0000313" key="7">
    <source>
        <dbReference type="EMBL" id="TDC51973.1"/>
    </source>
</evidence>
<dbReference type="InterPro" id="IPR036388">
    <property type="entry name" value="WH-like_DNA-bd_sf"/>
</dbReference>
<evidence type="ECO:0000256" key="4">
    <source>
        <dbReference type="ARBA" id="ARBA00023163"/>
    </source>
</evidence>
<dbReference type="Pfam" id="PF00486">
    <property type="entry name" value="Trans_reg_C"/>
    <property type="match status" value="1"/>
</dbReference>
<dbReference type="SUPFAM" id="SSF48452">
    <property type="entry name" value="TPR-like"/>
    <property type="match status" value="1"/>
</dbReference>
<dbReference type="Proteomes" id="UP000295621">
    <property type="component" value="Unassembled WGS sequence"/>
</dbReference>
<evidence type="ECO:0000256" key="5">
    <source>
        <dbReference type="PROSITE-ProRule" id="PRU01091"/>
    </source>
</evidence>
<dbReference type="PRINTS" id="PR00364">
    <property type="entry name" value="DISEASERSIST"/>
</dbReference>
<organism evidence="7 8">
    <name type="scientific">Jiangella ureilytica</name>
    <dbReference type="NCBI Taxonomy" id="2530374"/>
    <lineage>
        <taxon>Bacteria</taxon>
        <taxon>Bacillati</taxon>
        <taxon>Actinomycetota</taxon>
        <taxon>Actinomycetes</taxon>
        <taxon>Jiangellales</taxon>
        <taxon>Jiangellaceae</taxon>
        <taxon>Jiangella</taxon>
    </lineage>
</organism>
<dbReference type="GO" id="GO:0006355">
    <property type="term" value="P:regulation of DNA-templated transcription"/>
    <property type="evidence" value="ECO:0007669"/>
    <property type="project" value="InterPro"/>
</dbReference>
<dbReference type="EMBL" id="SMKL01000018">
    <property type="protein sequence ID" value="TDC51973.1"/>
    <property type="molecule type" value="Genomic_DNA"/>
</dbReference>
<feature type="DNA-binding region" description="OmpR/PhoB-type" evidence="5">
    <location>
        <begin position="5"/>
        <end position="102"/>
    </location>
</feature>
<dbReference type="CDD" id="cd15831">
    <property type="entry name" value="BTAD"/>
    <property type="match status" value="1"/>
</dbReference>
<keyword evidence="3 5" id="KW-0238">DNA-binding</keyword>
<dbReference type="Gene3D" id="1.10.10.10">
    <property type="entry name" value="Winged helix-like DNA-binding domain superfamily/Winged helix DNA-binding domain"/>
    <property type="match status" value="1"/>
</dbReference>
<proteinExistence type="inferred from homology"/>
<dbReference type="OrthoDB" id="7628974at2"/>
<name>A0A4R4RTW8_9ACTN</name>
<dbReference type="SUPFAM" id="SSF52540">
    <property type="entry name" value="P-loop containing nucleoside triphosphate hydrolases"/>
    <property type="match status" value="1"/>
</dbReference>
<dbReference type="Pfam" id="PF03704">
    <property type="entry name" value="BTAD"/>
    <property type="match status" value="1"/>
</dbReference>
<dbReference type="PANTHER" id="PTHR35807:SF1">
    <property type="entry name" value="TRANSCRIPTIONAL REGULATOR REDD"/>
    <property type="match status" value="1"/>
</dbReference>